<feature type="region of interest" description="Disordered" evidence="1">
    <location>
        <begin position="499"/>
        <end position="522"/>
    </location>
</feature>
<feature type="compositionally biased region" description="Polar residues" evidence="1">
    <location>
        <begin position="599"/>
        <end position="619"/>
    </location>
</feature>
<feature type="region of interest" description="Disordered" evidence="1">
    <location>
        <begin position="1801"/>
        <end position="1837"/>
    </location>
</feature>
<evidence type="ECO:0000256" key="1">
    <source>
        <dbReference type="SAM" id="MobiDB-lite"/>
    </source>
</evidence>
<feature type="region of interest" description="Disordered" evidence="1">
    <location>
        <begin position="596"/>
        <end position="624"/>
    </location>
</feature>
<feature type="region of interest" description="Disordered" evidence="1">
    <location>
        <begin position="1268"/>
        <end position="1310"/>
    </location>
</feature>
<organism evidence="2 3">
    <name type="scientific">Drosophila hydei</name>
    <name type="common">Fruit fly</name>
    <dbReference type="NCBI Taxonomy" id="7224"/>
    <lineage>
        <taxon>Eukaryota</taxon>
        <taxon>Metazoa</taxon>
        <taxon>Ecdysozoa</taxon>
        <taxon>Arthropoda</taxon>
        <taxon>Hexapoda</taxon>
        <taxon>Insecta</taxon>
        <taxon>Pterygota</taxon>
        <taxon>Neoptera</taxon>
        <taxon>Endopterygota</taxon>
        <taxon>Diptera</taxon>
        <taxon>Brachycera</taxon>
        <taxon>Muscomorpha</taxon>
        <taxon>Ephydroidea</taxon>
        <taxon>Drosophilidae</taxon>
        <taxon>Drosophila</taxon>
    </lineage>
</organism>
<sequence>MQNAQCKTPSGQSTKNDLVNTPEHLHPGYCGQPRQYDPREFSLTGSEEWRNPRMFRNMTYETDAEAMNAMRQAQPRRPAYRQLATSIVNNLTEECLANVSAPPLQISIPSQMSASGGEYLANVTPPQLCASADATKNSVLTTVRTVTTHRDKSGNVTSCIEETSRVSNSPQDQVALLESTPHACSEQPPTPGRQLHLSNMPDQSENIADISMPLFYDNTMPALNTRRLQGSLPSERLTDISAPALADSMERRMRNQSVCFENIGAPSYPSSSVGRSSVRQEICEISAPTFAGSNLEDISMPSGISGANGDSSRQSTQQYTNECLNNVTMPSILGSSGASRRQFTQMCQDRLDDITMPSLDMSGPTGRQAGFMTSECLNDVSAPSFGSSTTRSRIYRSHPRSVLAPSNLSSTALEDISMPFFDGPSSTASRSVQHRSMQSQPIVDILAPSYVSYGQSPSADECLENISMPLYGSMEASTNSYLADVSMPSYAGVSERSLSRQHRSIPSQTIGNTSVPTYGHSGRGKVTNECLEEAAMASFPRTPTRQQYSTSTQSMTPSFESYQEYLDQVTMPSFENSTRGPMTNEFLADVSRPSFAGVSGSSRGKTSSRQQRQHISNISAPIYESSRVGQMNNECLDEVTQPSFRNTGREVSYKQFLEEISMPSFGGVSGASRVRSPTRQQQQQSMASQNICDISAPSINSSGRQQQAMPSLNIGDISAPSFGSSGPGTLNNECLENVTMPSHGNSRKDISYSQFLEEISMPSFGGVSGASRARTPTRQQQQQQQSMASQNICDISAPSMNSSGRQQQAMPSLNIGDISAPSFGSSGPGTLNNECLENVTMPSYGNSRKDISYSQFLDEISMPSFGGVSGASRARTLTRQHNSQKIDDISAPSSDKGRRRALSIECSEDTSMPSGAGVSSSSRRQPTLPSECLDNVSAPSFGQSMMRTRSPHCQQRKTQNDSGKTFQGTTTTTTTSEFIDGVSMPSFGGVSGASTAQTPVRQQHTLLTKTKGSASSSNRCAPMDSTSECLDNISMPLYPSSLALRGQTPLRKQQAMNSQNICDISSFESSRRQQQAMASQNICDASCQTLEGNGMGGITDEFLNDISMPSCYSRPYTSECLNDISAPSFGRSISCGRSPRYQQIPSNACRSSTGDVNDEYIMDVSMPSFGGISSACRPHSSGQHRQMLQQVQQQQQQQQQRSLQPQNICDISAKSYANSGRGMATDNERLQDISMPSFEEVPSSSRRQQSMTSECLNDVTAPTFTWNRSPQCMHRSPPNRANRTDELQDVSMPSFGDVSGARKSSRQQRWMPGNSVTNECLENVSIRSLGALGASQARSPTMPSQNIFDISAPSYNCSGFPSVSAKRIGRSQSQGPSPRAQRFNSSSGRRHSECIQNVAMPSFNGFSTINNSMPMVSDYLSNVSPPSFGRSAFTQELWNISPPAFTSSCSEPLQLRRPRSEPSYLNDALADESSPIFELSSRGFKSLYQMPKNSTNALSDSQLMARQVRSFPCLAGQQYIDDISAPSMDSRGPELCSGRSRDVSYPCEMLGNVTAPSYMSGSNRSKSRQTSRLTRCCMSCENTENVTEPSGLANSAMYGQKLSDRIKEEIQRLADVSEPSGMESTFLCSNAASDDFFKNEMLRNVSAPSYANTTTRSNTKQTTCLTSYSMSCENIADVTEPSGLASSTMYSQTGSDQLKDEIQRLADESEPSGMQSSYVPVDSNIMDVSEPCEMFCSDVCAEIRDTKNSELKVRQIEINEPKTELKITNNEVNGQSIENNVTSETPSPKLTPKVSFQDLTHPKLQSEATGKSPSRGQSNYRRKTEYNSQGNNVSYNGFDSLPNYANFDEIVNSRPKNTRPLTPQSTRSMPTESPTSQKAETKTPQSRTINSSQDNAPLNGRSSVKQKNRNTTR</sequence>
<evidence type="ECO:0000313" key="2">
    <source>
        <dbReference type="Proteomes" id="UP000504633"/>
    </source>
</evidence>
<dbReference type="KEGG" id="dhe:111598825"/>
<dbReference type="Proteomes" id="UP000504633">
    <property type="component" value="Unplaced"/>
</dbReference>
<name>A0A6J2SNQ1_DROHY</name>
<evidence type="ECO:0000313" key="3">
    <source>
        <dbReference type="RefSeq" id="XP_030079333.1"/>
    </source>
</evidence>
<feature type="region of interest" description="Disordered" evidence="1">
    <location>
        <begin position="1"/>
        <end position="37"/>
    </location>
</feature>
<dbReference type="RefSeq" id="XP_030079333.1">
    <property type="nucleotide sequence ID" value="XM_030223473.1"/>
</dbReference>
<feature type="region of interest" description="Disordered" evidence="1">
    <location>
        <begin position="869"/>
        <end position="970"/>
    </location>
</feature>
<accession>A0A6J2SNQ1</accession>
<feature type="compositionally biased region" description="Polar residues" evidence="1">
    <location>
        <begin position="1826"/>
        <end position="1837"/>
    </location>
</feature>
<dbReference type="OMA" id="AMPSQNI"/>
<feature type="region of interest" description="Disordered" evidence="1">
    <location>
        <begin position="1775"/>
        <end position="1794"/>
    </location>
</feature>
<feature type="region of interest" description="Disordered" evidence="1">
    <location>
        <begin position="667"/>
        <end position="689"/>
    </location>
</feature>
<feature type="compositionally biased region" description="Polar residues" evidence="1">
    <location>
        <begin position="675"/>
        <end position="689"/>
    </location>
</feature>
<feature type="compositionally biased region" description="Polar residues" evidence="1">
    <location>
        <begin position="504"/>
        <end position="516"/>
    </location>
</feature>
<dbReference type="GeneID" id="111598825"/>
<feature type="compositionally biased region" description="Polar residues" evidence="1">
    <location>
        <begin position="1806"/>
        <end position="1819"/>
    </location>
</feature>
<feature type="region of interest" description="Disordered" evidence="1">
    <location>
        <begin position="1363"/>
        <end position="1391"/>
    </location>
</feature>
<proteinExistence type="predicted"/>
<feature type="compositionally biased region" description="Polar residues" evidence="1">
    <location>
        <begin position="1859"/>
        <end position="1903"/>
    </location>
</feature>
<reference evidence="3" key="1">
    <citation type="submission" date="2025-08" db="UniProtKB">
        <authorList>
            <consortium name="RefSeq"/>
        </authorList>
    </citation>
    <scope>IDENTIFICATION</scope>
    <source>
        <strain evidence="3">15085-1641.00</strain>
        <tissue evidence="3">Whole body</tissue>
    </source>
</reference>
<feature type="region of interest" description="Disordered" evidence="1">
    <location>
        <begin position="1850"/>
        <end position="1913"/>
    </location>
</feature>
<dbReference type="OrthoDB" id="7868284at2759"/>
<gene>
    <name evidence="3" type="primary">LOC111598825</name>
</gene>
<feature type="compositionally biased region" description="Polar residues" evidence="1">
    <location>
        <begin position="1242"/>
        <end position="1253"/>
    </location>
</feature>
<protein>
    <submittedName>
        <fullName evidence="3">Uncharacterized protein LOC111598825</fullName>
    </submittedName>
</protein>
<feature type="region of interest" description="Disordered" evidence="1">
    <location>
        <begin position="1172"/>
        <end position="1206"/>
    </location>
</feature>
<feature type="compositionally biased region" description="Polar residues" evidence="1">
    <location>
        <begin position="1775"/>
        <end position="1788"/>
    </location>
</feature>
<keyword evidence="2" id="KW-1185">Reference proteome</keyword>
<feature type="compositionally biased region" description="Polar residues" evidence="1">
    <location>
        <begin position="1"/>
        <end position="19"/>
    </location>
</feature>
<feature type="compositionally biased region" description="Basic residues" evidence="1">
    <location>
        <begin position="1904"/>
        <end position="1913"/>
    </location>
</feature>
<feature type="region of interest" description="Disordered" evidence="1">
    <location>
        <begin position="1219"/>
        <end position="1253"/>
    </location>
</feature>
<feature type="compositionally biased region" description="Low complexity" evidence="1">
    <location>
        <begin position="1183"/>
        <end position="1206"/>
    </location>
</feature>
<feature type="compositionally biased region" description="Polar residues" evidence="1">
    <location>
        <begin position="937"/>
        <end position="968"/>
    </location>
</feature>
<feature type="region of interest" description="Disordered" evidence="1">
    <location>
        <begin position="767"/>
        <end position="789"/>
    </location>
</feature>
<feature type="compositionally biased region" description="Polar residues" evidence="1">
    <location>
        <begin position="1370"/>
        <end position="1387"/>
    </location>
</feature>